<dbReference type="Pfam" id="PF15731">
    <property type="entry name" value="MqsA_antitoxin"/>
    <property type="match status" value="1"/>
</dbReference>
<protein>
    <submittedName>
        <fullName evidence="2">Type II toxin-antitoxin system MqsA family antitoxin</fullName>
    </submittedName>
</protein>
<dbReference type="Gene3D" id="1.10.260.40">
    <property type="entry name" value="lambda repressor-like DNA-binding domains"/>
    <property type="match status" value="1"/>
</dbReference>
<dbReference type="Gene3D" id="3.10.20.860">
    <property type="match status" value="1"/>
</dbReference>
<keyword evidence="3" id="KW-1185">Reference proteome</keyword>
<evidence type="ECO:0000313" key="2">
    <source>
        <dbReference type="EMBL" id="MBE5038794.1"/>
    </source>
</evidence>
<dbReference type="InterPro" id="IPR022453">
    <property type="entry name" value="Znf_MqsA-type"/>
</dbReference>
<dbReference type="Proteomes" id="UP000768567">
    <property type="component" value="Unassembled WGS sequence"/>
</dbReference>
<dbReference type="NCBIfam" id="TIGR03830">
    <property type="entry name" value="CxxCG_CxxCG_HTH"/>
    <property type="match status" value="1"/>
</dbReference>
<dbReference type="InterPro" id="IPR001387">
    <property type="entry name" value="Cro/C1-type_HTH"/>
</dbReference>
<name>A0ABR9R6L7_9FIRM</name>
<dbReference type="InterPro" id="IPR022452">
    <property type="entry name" value="MqsA"/>
</dbReference>
<accession>A0ABR9R6L7</accession>
<dbReference type="EMBL" id="JADCKC010000004">
    <property type="protein sequence ID" value="MBE5038794.1"/>
    <property type="molecule type" value="Genomic_DNA"/>
</dbReference>
<feature type="domain" description="HTH cro/C1-type" evidence="1">
    <location>
        <begin position="73"/>
        <end position="104"/>
    </location>
</feature>
<evidence type="ECO:0000313" key="3">
    <source>
        <dbReference type="Proteomes" id="UP000768567"/>
    </source>
</evidence>
<proteinExistence type="predicted"/>
<reference evidence="2 3" key="1">
    <citation type="submission" date="2020-10" db="EMBL/GenBank/DDBJ databases">
        <title>ChiBAC.</title>
        <authorList>
            <person name="Zenner C."/>
            <person name="Hitch T.C.A."/>
            <person name="Clavel T."/>
        </authorList>
    </citation>
    <scope>NUCLEOTIDE SEQUENCE [LARGE SCALE GENOMIC DNA]</scope>
    <source>
        <strain evidence="2 3">DSM 109015</strain>
    </source>
</reference>
<dbReference type="SUPFAM" id="SSF47413">
    <property type="entry name" value="lambda repressor-like DNA-binding domains"/>
    <property type="match status" value="1"/>
</dbReference>
<dbReference type="NCBIfam" id="TIGR03831">
    <property type="entry name" value="YgiT_finger"/>
    <property type="match status" value="1"/>
</dbReference>
<dbReference type="RefSeq" id="WP_193503298.1">
    <property type="nucleotide sequence ID" value="NZ_JADCKC010000004.1"/>
</dbReference>
<dbReference type="CDD" id="cd00093">
    <property type="entry name" value="HTH_XRE"/>
    <property type="match status" value="1"/>
</dbReference>
<dbReference type="InterPro" id="IPR032758">
    <property type="entry name" value="MqsA/HigA-2"/>
</dbReference>
<dbReference type="SMART" id="SM00530">
    <property type="entry name" value="HTH_XRE"/>
    <property type="match status" value="1"/>
</dbReference>
<gene>
    <name evidence="2" type="ORF">INF35_13450</name>
</gene>
<comment type="caution">
    <text evidence="2">The sequence shown here is derived from an EMBL/GenBank/DDBJ whole genome shotgun (WGS) entry which is preliminary data.</text>
</comment>
<sequence>MYCPNCNSEVLTEVKTVSETYPVKGEEITITAKVRCCKNCGQDIWDEELDEQNLLDAFAIYRQRHGLLQADEIRRIREKYGLSQVAFAKVLGLGDKTIARYENGSIADMAQNNLIELMKQPSNFRELLQKNRDKISKQDYENAMNNLETLRVKVTFSYTTDSNMVYNLRPNSPNSPEFWGDRYYA</sequence>
<dbReference type="InterPro" id="IPR010982">
    <property type="entry name" value="Lambda_DNA-bd_dom_sf"/>
</dbReference>
<dbReference type="PROSITE" id="PS50943">
    <property type="entry name" value="HTH_CROC1"/>
    <property type="match status" value="1"/>
</dbReference>
<organism evidence="2 3">
    <name type="scientific">Gemmiger gallinarum</name>
    <dbReference type="NCBI Taxonomy" id="2779354"/>
    <lineage>
        <taxon>Bacteria</taxon>
        <taxon>Bacillati</taxon>
        <taxon>Bacillota</taxon>
        <taxon>Clostridia</taxon>
        <taxon>Eubacteriales</taxon>
        <taxon>Gemmiger</taxon>
    </lineage>
</organism>
<evidence type="ECO:0000259" key="1">
    <source>
        <dbReference type="PROSITE" id="PS50943"/>
    </source>
</evidence>